<dbReference type="Gene3D" id="1.10.357.10">
    <property type="entry name" value="Tetracycline Repressor, domain 2"/>
    <property type="match status" value="1"/>
</dbReference>
<dbReference type="InterPro" id="IPR050109">
    <property type="entry name" value="HTH-type_TetR-like_transc_reg"/>
</dbReference>
<reference evidence="4 5" key="1">
    <citation type="journal article" date="2014" name="Int. J. Syst. Evol. Microbiol.">
        <title>Complete genome sequence of Corynebacterium casei LMG S-19264T (=DSM 44701T), isolated from a smear-ripened cheese.</title>
        <authorList>
            <consortium name="US DOE Joint Genome Institute (JGI-PGF)"/>
            <person name="Walter F."/>
            <person name="Albersmeier A."/>
            <person name="Kalinowski J."/>
            <person name="Ruckert C."/>
        </authorList>
    </citation>
    <scope>NUCLEOTIDE SEQUENCE [LARGE SCALE GENOMIC DNA]</scope>
    <source>
        <strain evidence="4 5">CGMCC 1.12976</strain>
    </source>
</reference>
<protein>
    <submittedName>
        <fullName evidence="4">TetR family transcriptional regulator</fullName>
    </submittedName>
</protein>
<comment type="caution">
    <text evidence="4">The sequence shown here is derived from an EMBL/GenBank/DDBJ whole genome shotgun (WGS) entry which is preliminary data.</text>
</comment>
<feature type="domain" description="HTH tetR-type" evidence="3">
    <location>
        <begin position="20"/>
        <end position="80"/>
    </location>
</feature>
<dbReference type="InterPro" id="IPR001647">
    <property type="entry name" value="HTH_TetR"/>
</dbReference>
<dbReference type="SUPFAM" id="SSF46689">
    <property type="entry name" value="Homeodomain-like"/>
    <property type="match status" value="1"/>
</dbReference>
<dbReference type="Pfam" id="PF17920">
    <property type="entry name" value="TetR_C_16"/>
    <property type="match status" value="1"/>
</dbReference>
<dbReference type="GO" id="GO:0000976">
    <property type="term" value="F:transcription cis-regulatory region binding"/>
    <property type="evidence" value="ECO:0007669"/>
    <property type="project" value="TreeGrafter"/>
</dbReference>
<dbReference type="Proteomes" id="UP000598775">
    <property type="component" value="Unassembled WGS sequence"/>
</dbReference>
<evidence type="ECO:0000256" key="2">
    <source>
        <dbReference type="PROSITE-ProRule" id="PRU00335"/>
    </source>
</evidence>
<dbReference type="PANTHER" id="PTHR30055">
    <property type="entry name" value="HTH-TYPE TRANSCRIPTIONAL REGULATOR RUTR"/>
    <property type="match status" value="1"/>
</dbReference>
<dbReference type="AlphaFoldDB" id="A0A917AZX0"/>
<evidence type="ECO:0000259" key="3">
    <source>
        <dbReference type="PROSITE" id="PS50977"/>
    </source>
</evidence>
<dbReference type="PROSITE" id="PS50977">
    <property type="entry name" value="HTH_TETR_2"/>
    <property type="match status" value="1"/>
</dbReference>
<gene>
    <name evidence="4" type="ORF">GCM10011399_00510</name>
</gene>
<accession>A0A917AZX0</accession>
<dbReference type="PANTHER" id="PTHR30055:SF235">
    <property type="entry name" value="TRANSCRIPTIONAL REGULATORY PROTEIN"/>
    <property type="match status" value="1"/>
</dbReference>
<dbReference type="Gene3D" id="1.10.10.60">
    <property type="entry name" value="Homeodomain-like"/>
    <property type="match status" value="1"/>
</dbReference>
<proteinExistence type="predicted"/>
<evidence type="ECO:0000313" key="4">
    <source>
        <dbReference type="EMBL" id="GGF10558.1"/>
    </source>
</evidence>
<dbReference type="InterPro" id="IPR009057">
    <property type="entry name" value="Homeodomain-like_sf"/>
</dbReference>
<evidence type="ECO:0000256" key="1">
    <source>
        <dbReference type="ARBA" id="ARBA00023125"/>
    </source>
</evidence>
<dbReference type="PRINTS" id="PR00455">
    <property type="entry name" value="HTHTETR"/>
</dbReference>
<dbReference type="RefSeq" id="WP_188671908.1">
    <property type="nucleotide sequence ID" value="NZ_BMGP01000001.1"/>
</dbReference>
<name>A0A917AZX0_9MICO</name>
<dbReference type="SUPFAM" id="SSF48498">
    <property type="entry name" value="Tetracyclin repressor-like, C-terminal domain"/>
    <property type="match status" value="1"/>
</dbReference>
<dbReference type="InterPro" id="IPR036271">
    <property type="entry name" value="Tet_transcr_reg_TetR-rel_C_sf"/>
</dbReference>
<sequence>MVDFAQTEPQPLKKRRLGAGPTRKVILDAARTRFAKDGFSRSTIRGIAGDAGVDASLVMQYFGSKDELFTAVMDSSGPSTMSRIAEAFDGPAEGLGERVTRAFLEVWDGDPHISEPLLALLRAAIGTQQATVQLRELIQKRVIDDLGARLRDDPDMTTRIELACSMLVGVVVGLRLVEIDALVRQEREALVAYVAPSIQAVLVRH</sequence>
<feature type="DNA-binding region" description="H-T-H motif" evidence="2">
    <location>
        <begin position="43"/>
        <end position="62"/>
    </location>
</feature>
<dbReference type="Pfam" id="PF00440">
    <property type="entry name" value="TetR_N"/>
    <property type="match status" value="1"/>
</dbReference>
<dbReference type="InterPro" id="IPR041678">
    <property type="entry name" value="TetR_C_16"/>
</dbReference>
<keyword evidence="1 2" id="KW-0238">DNA-binding</keyword>
<keyword evidence="5" id="KW-1185">Reference proteome</keyword>
<dbReference type="EMBL" id="BMGP01000001">
    <property type="protein sequence ID" value="GGF10558.1"/>
    <property type="molecule type" value="Genomic_DNA"/>
</dbReference>
<dbReference type="GO" id="GO:0003700">
    <property type="term" value="F:DNA-binding transcription factor activity"/>
    <property type="evidence" value="ECO:0007669"/>
    <property type="project" value="TreeGrafter"/>
</dbReference>
<organism evidence="4 5">
    <name type="scientific">Subtercola lobariae</name>
    <dbReference type="NCBI Taxonomy" id="1588641"/>
    <lineage>
        <taxon>Bacteria</taxon>
        <taxon>Bacillati</taxon>
        <taxon>Actinomycetota</taxon>
        <taxon>Actinomycetes</taxon>
        <taxon>Micrococcales</taxon>
        <taxon>Microbacteriaceae</taxon>
        <taxon>Subtercola</taxon>
    </lineage>
</organism>
<evidence type="ECO:0000313" key="5">
    <source>
        <dbReference type="Proteomes" id="UP000598775"/>
    </source>
</evidence>